<dbReference type="InterPro" id="IPR022627">
    <property type="entry name" value="DUF3502"/>
</dbReference>
<dbReference type="Gene3D" id="3.40.190.10">
    <property type="entry name" value="Periplasmic binding protein-like II"/>
    <property type="match status" value="2"/>
</dbReference>
<evidence type="ECO:0000256" key="1">
    <source>
        <dbReference type="SAM" id="SignalP"/>
    </source>
</evidence>
<feature type="signal peptide" evidence="1">
    <location>
        <begin position="1"/>
        <end position="19"/>
    </location>
</feature>
<dbReference type="PROSITE" id="PS51257">
    <property type="entry name" value="PROKAR_LIPOPROTEIN"/>
    <property type="match status" value="1"/>
</dbReference>
<comment type="caution">
    <text evidence="3">The sequence shown here is derived from an EMBL/GenBank/DDBJ whole genome shotgun (WGS) entry which is preliminary data.</text>
</comment>
<gene>
    <name evidence="3" type="ORF">A8708_30570</name>
</gene>
<dbReference type="OrthoDB" id="7936627at2"/>
<evidence type="ECO:0000313" key="3">
    <source>
        <dbReference type="EMBL" id="OAS21227.1"/>
    </source>
</evidence>
<dbReference type="EMBL" id="LYPB01000049">
    <property type="protein sequence ID" value="OAS21227.1"/>
    <property type="molecule type" value="Genomic_DNA"/>
</dbReference>
<dbReference type="Pfam" id="PF12010">
    <property type="entry name" value="DUF3502"/>
    <property type="match status" value="1"/>
</dbReference>
<dbReference type="STRING" id="1850517.A8708_30570"/>
<evidence type="ECO:0000259" key="2">
    <source>
        <dbReference type="Pfam" id="PF12010"/>
    </source>
</evidence>
<dbReference type="PANTHER" id="PTHR43649">
    <property type="entry name" value="ARABINOSE-BINDING PROTEIN-RELATED"/>
    <property type="match status" value="1"/>
</dbReference>
<dbReference type="PANTHER" id="PTHR43649:SF17">
    <property type="entry name" value="ABC TRANSPORTER SOLUTE BINDING PROTEIN-SUGAR TRANSPORT"/>
    <property type="match status" value="1"/>
</dbReference>
<keyword evidence="1" id="KW-0732">Signal</keyword>
<keyword evidence="4" id="KW-1185">Reference proteome</keyword>
<dbReference type="SUPFAM" id="SSF53850">
    <property type="entry name" value="Periplasmic binding protein-like II"/>
    <property type="match status" value="1"/>
</dbReference>
<proteinExistence type="predicted"/>
<evidence type="ECO:0000313" key="4">
    <source>
        <dbReference type="Proteomes" id="UP000078454"/>
    </source>
</evidence>
<organism evidence="3 4">
    <name type="scientific">Paenibacillus oryzisoli</name>
    <dbReference type="NCBI Taxonomy" id="1850517"/>
    <lineage>
        <taxon>Bacteria</taxon>
        <taxon>Bacillati</taxon>
        <taxon>Bacillota</taxon>
        <taxon>Bacilli</taxon>
        <taxon>Bacillales</taxon>
        <taxon>Paenibacillaceae</taxon>
        <taxon>Paenibacillus</taxon>
    </lineage>
</organism>
<dbReference type="Proteomes" id="UP000078454">
    <property type="component" value="Unassembled WGS sequence"/>
</dbReference>
<reference evidence="3 4" key="1">
    <citation type="submission" date="2016-05" db="EMBL/GenBank/DDBJ databases">
        <title>Paenibacillus sp. 1ZS3-15 nov., isolated from the rhizosphere soil.</title>
        <authorList>
            <person name="Zhang X.X."/>
            <person name="Zhang J."/>
        </authorList>
    </citation>
    <scope>NUCLEOTIDE SEQUENCE [LARGE SCALE GENOMIC DNA]</scope>
    <source>
        <strain evidence="3 4">1ZS3-15</strain>
    </source>
</reference>
<dbReference type="InterPro" id="IPR050490">
    <property type="entry name" value="Bact_solute-bd_prot1"/>
</dbReference>
<feature type="domain" description="DUF3502" evidence="2">
    <location>
        <begin position="442"/>
        <end position="509"/>
    </location>
</feature>
<feature type="chain" id="PRO_5039143048" description="DUF3502 domain-containing protein" evidence="1">
    <location>
        <begin position="20"/>
        <end position="513"/>
    </location>
</feature>
<name>A0A198AJ25_9BACL</name>
<dbReference type="RefSeq" id="WP_068662802.1">
    <property type="nucleotide sequence ID" value="NZ_LYPB01000049.1"/>
</dbReference>
<protein>
    <recommendedName>
        <fullName evidence="2">DUF3502 domain-containing protein</fullName>
    </recommendedName>
</protein>
<dbReference type="AlphaFoldDB" id="A0A198AJ25"/>
<sequence length="513" mass="56236">MKRIQKASLLAVSVSMVLAIFLTGCSTNKESASSSTAAPSASSPTAEPQLAPYTIKLIYPGEVQKDQALVVAEMNKYLTKKINATIDITPISSGSWGDKVNLMIASSEPMDILFAANWNSYATNVTKGAFIDLEEKNLLDKYGKGIKETLGQSALDGARIKGKIYAVPTNKEMATSGGFLLRKDMVEKYKLDLSTLKSERDLEPFLKIIKDSEPNMIPLYLDGGNNLVQHLNTWDYMGGATSFGAIDGTLTSTKVVLTQEQQKDKDLIDLTHDWFMKGYINKDAPTTKNSPETQIKAGNVFAIVTPLKPGKDGEVSLASGYPFVQAETMKTWTSSSTASGSMLAISKTSKDPERAMMFINLLHTDKYLLNLLDFGIEGVHYVKVNDNVIDIAPGNDPKANKYLPGAAWMFGSQFLNYLWKNEDPEKWNKFREFNKKAAVSVAVGFTFDTAAVKNEIAATTSVKVEFSGALNTGAVDPNTILPKYLEKLKAAGVDKILTEKQKQFDEFLATKKK</sequence>
<accession>A0A198AJ25</accession>